<proteinExistence type="predicted"/>
<dbReference type="Proteomes" id="UP001050975">
    <property type="component" value="Unassembled WGS sequence"/>
</dbReference>
<keyword evidence="2" id="KW-1185">Reference proteome</keyword>
<evidence type="ECO:0008006" key="3">
    <source>
        <dbReference type="Google" id="ProtNLM"/>
    </source>
</evidence>
<dbReference type="EMBL" id="BLAY01000030">
    <property type="protein sequence ID" value="GET37544.1"/>
    <property type="molecule type" value="Genomic_DNA"/>
</dbReference>
<accession>A0AAV3XAW3</accession>
<organism evidence="1 2">
    <name type="scientific">Microseira wollei NIES-4236</name>
    <dbReference type="NCBI Taxonomy" id="2530354"/>
    <lineage>
        <taxon>Bacteria</taxon>
        <taxon>Bacillati</taxon>
        <taxon>Cyanobacteriota</taxon>
        <taxon>Cyanophyceae</taxon>
        <taxon>Oscillatoriophycideae</taxon>
        <taxon>Aerosakkonematales</taxon>
        <taxon>Aerosakkonemataceae</taxon>
        <taxon>Microseira</taxon>
    </lineage>
</organism>
<evidence type="ECO:0000313" key="1">
    <source>
        <dbReference type="EMBL" id="GET37544.1"/>
    </source>
</evidence>
<gene>
    <name evidence="1" type="ORF">MiSe_22980</name>
</gene>
<sequence length="46" mass="5336">MAQNPQAYLARAAKINIFINYSGLQPREGKRYRARLSSAQQKWLRA</sequence>
<reference evidence="1" key="1">
    <citation type="submission" date="2019-10" db="EMBL/GenBank/DDBJ databases">
        <title>Draft genome sequece of Microseira wollei NIES-4236.</title>
        <authorList>
            <person name="Yamaguchi H."/>
            <person name="Suzuki S."/>
            <person name="Kawachi M."/>
        </authorList>
    </citation>
    <scope>NUCLEOTIDE SEQUENCE</scope>
    <source>
        <strain evidence="1">NIES-4236</strain>
    </source>
</reference>
<name>A0AAV3XAW3_9CYAN</name>
<protein>
    <recommendedName>
        <fullName evidence="3">Transposase</fullName>
    </recommendedName>
</protein>
<evidence type="ECO:0000313" key="2">
    <source>
        <dbReference type="Proteomes" id="UP001050975"/>
    </source>
</evidence>
<comment type="caution">
    <text evidence="1">The sequence shown here is derived from an EMBL/GenBank/DDBJ whole genome shotgun (WGS) entry which is preliminary data.</text>
</comment>
<dbReference type="RefSeq" id="WP_226579194.1">
    <property type="nucleotide sequence ID" value="NZ_BLAY01000030.1"/>
</dbReference>
<dbReference type="AlphaFoldDB" id="A0AAV3XAW3"/>